<evidence type="ECO:0000256" key="2">
    <source>
        <dbReference type="ARBA" id="ARBA00004370"/>
    </source>
</evidence>
<evidence type="ECO:0000313" key="13">
    <source>
        <dbReference type="EMBL" id="KPW95792.1"/>
    </source>
</evidence>
<protein>
    <recommendedName>
        <fullName evidence="3">histidine kinase</fullName>
        <ecNumber evidence="3">2.7.13.3</ecNumber>
    </recommendedName>
</protein>
<dbReference type="Proteomes" id="UP000050381">
    <property type="component" value="Unassembled WGS sequence"/>
</dbReference>
<evidence type="ECO:0000256" key="8">
    <source>
        <dbReference type="ARBA" id="ARBA00022989"/>
    </source>
</evidence>
<dbReference type="InterPro" id="IPR036097">
    <property type="entry name" value="HisK_dim/P_sf"/>
</dbReference>
<dbReference type="EMBL" id="LJQD01000248">
    <property type="protein sequence ID" value="KPW95792.1"/>
    <property type="molecule type" value="Genomic_DNA"/>
</dbReference>
<comment type="catalytic activity">
    <reaction evidence="1">
        <text>ATP + protein L-histidine = ADP + protein N-phospho-L-histidine.</text>
        <dbReference type="EC" id="2.7.13.3"/>
    </reaction>
</comment>
<dbReference type="AlphaFoldDB" id="A0A0P9NEV5"/>
<dbReference type="PROSITE" id="PS50109">
    <property type="entry name" value="HIS_KIN"/>
    <property type="match status" value="1"/>
</dbReference>
<proteinExistence type="predicted"/>
<feature type="transmembrane region" description="Helical" evidence="10">
    <location>
        <begin position="131"/>
        <end position="155"/>
    </location>
</feature>
<evidence type="ECO:0000259" key="12">
    <source>
        <dbReference type="PROSITE" id="PS50885"/>
    </source>
</evidence>
<dbReference type="CDD" id="cd00082">
    <property type="entry name" value="HisKA"/>
    <property type="match status" value="1"/>
</dbReference>
<dbReference type="GO" id="GO:0005886">
    <property type="term" value="C:plasma membrane"/>
    <property type="evidence" value="ECO:0007669"/>
    <property type="project" value="TreeGrafter"/>
</dbReference>
<comment type="subcellular location">
    <subcellularLocation>
        <location evidence="2">Membrane</location>
    </subcellularLocation>
</comment>
<evidence type="ECO:0000256" key="3">
    <source>
        <dbReference type="ARBA" id="ARBA00012438"/>
    </source>
</evidence>
<evidence type="ECO:0000256" key="7">
    <source>
        <dbReference type="ARBA" id="ARBA00022777"/>
    </source>
</evidence>
<evidence type="ECO:0000313" key="14">
    <source>
        <dbReference type="Proteomes" id="UP000050381"/>
    </source>
</evidence>
<keyword evidence="5" id="KW-0808">Transferase</keyword>
<evidence type="ECO:0000259" key="11">
    <source>
        <dbReference type="PROSITE" id="PS50109"/>
    </source>
</evidence>
<dbReference type="InterPro" id="IPR050428">
    <property type="entry name" value="TCS_sensor_his_kinase"/>
</dbReference>
<dbReference type="SUPFAM" id="SSF47384">
    <property type="entry name" value="Homodimeric domain of signal transducing histidine kinase"/>
    <property type="match status" value="1"/>
</dbReference>
<dbReference type="Pfam" id="PF00512">
    <property type="entry name" value="HisKA"/>
    <property type="match status" value="1"/>
</dbReference>
<dbReference type="PANTHER" id="PTHR45436:SF16">
    <property type="entry name" value="HISTIDINE KINASE"/>
    <property type="match status" value="1"/>
</dbReference>
<dbReference type="InterPro" id="IPR036890">
    <property type="entry name" value="HATPase_C_sf"/>
</dbReference>
<dbReference type="SMART" id="SM00388">
    <property type="entry name" value="HisKA"/>
    <property type="match status" value="1"/>
</dbReference>
<dbReference type="PANTHER" id="PTHR45436">
    <property type="entry name" value="SENSOR HISTIDINE KINASE YKOH"/>
    <property type="match status" value="1"/>
</dbReference>
<feature type="transmembrane region" description="Helical" evidence="10">
    <location>
        <begin position="12"/>
        <end position="33"/>
    </location>
</feature>
<reference evidence="13 14" key="1">
    <citation type="submission" date="2015-09" db="EMBL/GenBank/DDBJ databases">
        <title>Genome announcement of multiple Pseudomonas syringae strains.</title>
        <authorList>
            <person name="Thakur S."/>
            <person name="Wang P.W."/>
            <person name="Gong Y."/>
            <person name="Weir B.S."/>
            <person name="Guttman D.S."/>
        </authorList>
    </citation>
    <scope>NUCLEOTIDE SEQUENCE [LARGE SCALE GENOMIC DNA]</scope>
    <source>
        <strain evidence="13 14">ICMP9419</strain>
    </source>
</reference>
<evidence type="ECO:0000256" key="5">
    <source>
        <dbReference type="ARBA" id="ARBA00022679"/>
    </source>
</evidence>
<evidence type="ECO:0000256" key="6">
    <source>
        <dbReference type="ARBA" id="ARBA00022692"/>
    </source>
</evidence>
<dbReference type="EC" id="2.7.13.3" evidence="3"/>
<feature type="domain" description="HAMP" evidence="12">
    <location>
        <begin position="156"/>
        <end position="210"/>
    </location>
</feature>
<dbReference type="InterPro" id="IPR003594">
    <property type="entry name" value="HATPase_dom"/>
</dbReference>
<comment type="caution">
    <text evidence="13">The sequence shown here is derived from an EMBL/GenBank/DDBJ whole genome shotgun (WGS) entry which is preliminary data.</text>
</comment>
<dbReference type="Pfam" id="PF02518">
    <property type="entry name" value="HATPase_c"/>
    <property type="match status" value="1"/>
</dbReference>
<evidence type="ECO:0000256" key="4">
    <source>
        <dbReference type="ARBA" id="ARBA00022553"/>
    </source>
</evidence>
<keyword evidence="6 10" id="KW-0812">Transmembrane</keyword>
<accession>A0A0P9NEV5</accession>
<dbReference type="PROSITE" id="PS50885">
    <property type="entry name" value="HAMP"/>
    <property type="match status" value="1"/>
</dbReference>
<dbReference type="InterPro" id="IPR005467">
    <property type="entry name" value="His_kinase_dom"/>
</dbReference>
<dbReference type="InterPro" id="IPR003660">
    <property type="entry name" value="HAMP_dom"/>
</dbReference>
<dbReference type="GO" id="GO:0000155">
    <property type="term" value="F:phosphorelay sensor kinase activity"/>
    <property type="evidence" value="ECO:0007669"/>
    <property type="project" value="InterPro"/>
</dbReference>
<dbReference type="SMART" id="SM00304">
    <property type="entry name" value="HAMP"/>
    <property type="match status" value="1"/>
</dbReference>
<dbReference type="Gene3D" id="3.30.565.10">
    <property type="entry name" value="Histidine kinase-like ATPase, C-terminal domain"/>
    <property type="match status" value="1"/>
</dbReference>
<evidence type="ECO:0000256" key="10">
    <source>
        <dbReference type="SAM" id="Phobius"/>
    </source>
</evidence>
<keyword evidence="8 10" id="KW-1133">Transmembrane helix</keyword>
<dbReference type="SUPFAM" id="SSF55874">
    <property type="entry name" value="ATPase domain of HSP90 chaperone/DNA topoisomerase II/histidine kinase"/>
    <property type="match status" value="1"/>
</dbReference>
<organism evidence="13 14">
    <name type="scientific">Pseudomonas syringae pv. castaneae</name>
    <dbReference type="NCBI Taxonomy" id="264450"/>
    <lineage>
        <taxon>Bacteria</taxon>
        <taxon>Pseudomonadati</taxon>
        <taxon>Pseudomonadota</taxon>
        <taxon>Gammaproteobacteria</taxon>
        <taxon>Pseudomonadales</taxon>
        <taxon>Pseudomonadaceae</taxon>
        <taxon>Pseudomonas</taxon>
        <taxon>Pseudomonas syringae</taxon>
    </lineage>
</organism>
<evidence type="ECO:0000256" key="9">
    <source>
        <dbReference type="ARBA" id="ARBA00023012"/>
    </source>
</evidence>
<keyword evidence="10" id="KW-0472">Membrane</keyword>
<keyword evidence="9" id="KW-0902">Two-component regulatory system</keyword>
<dbReference type="InterPro" id="IPR003661">
    <property type="entry name" value="HisK_dim/P_dom"/>
</dbReference>
<dbReference type="Gene3D" id="1.10.287.130">
    <property type="match status" value="1"/>
</dbReference>
<dbReference type="SMART" id="SM00387">
    <property type="entry name" value="HATPase_c"/>
    <property type="match status" value="1"/>
</dbReference>
<sequence length="452" mass="50122">MNIKTNLRRRIVVVFALMSAFVAAMFGIGIYMAEHFVESRLITIDLENDLHRLLNAQSTNEWSHRPEREELFYVEEGAGDLAVPQDLEYLHPGFQEIPRQGKEYYALVSTVADRRYVLLRDQSGFEKRERMLLVIVFVGFVLSVLLAVLLGRVLATRVIAPVARLSRQVRHRDQLLSIAPPLSPDYADDEVGELAVSFDHTLGQLRAALGREKLFTSDVSHELRTPLMVLASSSELLLESPCLDEVGRAKVLRITQATSDMRQLVETFLMLARDNGAHARNGPRATVHEVACDLIEVWRKPIEEKGLELIFSPDANAGASYNATLLHSVMGNLLRNAWHYTDTGYIKLSLFKTGFSVEDSGSGISDDTQNALSRPFARGDEQRGEGLGVGLSLVNRICAYQRWQVTSSNLPGGCSFQVELHATAGCGQRARQSQLSGLSVLVSSGCANCRQP</sequence>
<dbReference type="Gene3D" id="6.10.340.10">
    <property type="match status" value="1"/>
</dbReference>
<keyword evidence="7" id="KW-0418">Kinase</keyword>
<gene>
    <name evidence="13" type="ORF">ALO79_00646</name>
</gene>
<evidence type="ECO:0000256" key="1">
    <source>
        <dbReference type="ARBA" id="ARBA00000085"/>
    </source>
</evidence>
<name>A0A0P9NEV5_PSESX</name>
<feature type="domain" description="Histidine kinase" evidence="11">
    <location>
        <begin position="218"/>
        <end position="424"/>
    </location>
</feature>
<keyword evidence="4" id="KW-0597">Phosphoprotein</keyword>